<dbReference type="Pfam" id="PF03118">
    <property type="entry name" value="RNA_pol_A_CTD"/>
    <property type="match status" value="1"/>
</dbReference>
<sequence length="83" mass="9483">MEQPMEKKRVSRKASINELNLPMRIKNVLKSSDIKVVGQLLKMNPAQLLSITGFGRIALRQVIVALQKIGFELKPLPLRYIRD</sequence>
<organism evidence="2">
    <name type="scientific">marine sediment metagenome</name>
    <dbReference type="NCBI Taxonomy" id="412755"/>
    <lineage>
        <taxon>unclassified sequences</taxon>
        <taxon>metagenomes</taxon>
        <taxon>ecological metagenomes</taxon>
    </lineage>
</organism>
<proteinExistence type="predicted"/>
<dbReference type="AlphaFoldDB" id="X1FIQ5"/>
<dbReference type="GO" id="GO:0003677">
    <property type="term" value="F:DNA binding"/>
    <property type="evidence" value="ECO:0007669"/>
    <property type="project" value="InterPro"/>
</dbReference>
<reference evidence="2" key="1">
    <citation type="journal article" date="2014" name="Front. Microbiol.">
        <title>High frequency of phylogenetically diverse reductive dehalogenase-homologous genes in deep subseafloor sedimentary metagenomes.</title>
        <authorList>
            <person name="Kawai M."/>
            <person name="Futagami T."/>
            <person name="Toyoda A."/>
            <person name="Takaki Y."/>
            <person name="Nishi S."/>
            <person name="Hori S."/>
            <person name="Arai W."/>
            <person name="Tsubouchi T."/>
            <person name="Morono Y."/>
            <person name="Uchiyama I."/>
            <person name="Ito T."/>
            <person name="Fujiyama A."/>
            <person name="Inagaki F."/>
            <person name="Takami H."/>
        </authorList>
    </citation>
    <scope>NUCLEOTIDE SEQUENCE</scope>
    <source>
        <strain evidence="2">Expedition CK06-06</strain>
    </source>
</reference>
<name>X1FIQ5_9ZZZZ</name>
<evidence type="ECO:0000313" key="2">
    <source>
        <dbReference type="EMBL" id="GAH45521.1"/>
    </source>
</evidence>
<feature type="domain" description="RNA polymerase alpha subunit C-terminal" evidence="1">
    <location>
        <begin position="7"/>
        <end position="68"/>
    </location>
</feature>
<dbReference type="SUPFAM" id="SSF47789">
    <property type="entry name" value="C-terminal domain of RNA polymerase alpha subunit"/>
    <property type="match status" value="1"/>
</dbReference>
<comment type="caution">
    <text evidence="2">The sequence shown here is derived from an EMBL/GenBank/DDBJ whole genome shotgun (WGS) entry which is preliminary data.</text>
</comment>
<protein>
    <recommendedName>
        <fullName evidence="1">RNA polymerase alpha subunit C-terminal domain-containing protein</fullName>
    </recommendedName>
</protein>
<dbReference type="InterPro" id="IPR011260">
    <property type="entry name" value="RNAP_asu_C"/>
</dbReference>
<evidence type="ECO:0000259" key="1">
    <source>
        <dbReference type="Pfam" id="PF03118"/>
    </source>
</evidence>
<dbReference type="Gene3D" id="1.10.150.20">
    <property type="entry name" value="5' to 3' exonuclease, C-terminal subdomain"/>
    <property type="match status" value="1"/>
</dbReference>
<dbReference type="GO" id="GO:0006351">
    <property type="term" value="P:DNA-templated transcription"/>
    <property type="evidence" value="ECO:0007669"/>
    <property type="project" value="InterPro"/>
</dbReference>
<dbReference type="EMBL" id="BARU01010159">
    <property type="protein sequence ID" value="GAH45521.1"/>
    <property type="molecule type" value="Genomic_DNA"/>
</dbReference>
<gene>
    <name evidence="2" type="ORF">S03H2_19448</name>
</gene>
<dbReference type="GO" id="GO:0003899">
    <property type="term" value="F:DNA-directed RNA polymerase activity"/>
    <property type="evidence" value="ECO:0007669"/>
    <property type="project" value="InterPro"/>
</dbReference>
<accession>X1FIQ5</accession>